<organism evidence="1 2">
    <name type="scientific">Boeremia exigua</name>
    <dbReference type="NCBI Taxonomy" id="749465"/>
    <lineage>
        <taxon>Eukaryota</taxon>
        <taxon>Fungi</taxon>
        <taxon>Dikarya</taxon>
        <taxon>Ascomycota</taxon>
        <taxon>Pezizomycotina</taxon>
        <taxon>Dothideomycetes</taxon>
        <taxon>Pleosporomycetidae</taxon>
        <taxon>Pleosporales</taxon>
        <taxon>Pleosporineae</taxon>
        <taxon>Didymellaceae</taxon>
        <taxon>Boeremia</taxon>
    </lineage>
</organism>
<sequence>MDQEITSKKLQSNIENAEVRSVWGDMHMHREALMRDEHVAFLYKNGIVDAAMAVELMKPVDKDRNYTEEYLQTHPDYTGVQPEMTALSTADRHQKQRDREMEKIVKNYEAGRIDEHGNSIANDDTKSDSDDSELTDLAELESHLDYVDEATERLENAPQVPLAYHHNPSSLSATRAASRSPPRSLYAPKTASARESPDRKRKCRVDPIQPLSGGEDYSQYKYYQLLAVCRERQIYSSGDTQEVRNCLIQDDINIQQGLPRDIARWKGHIRKDFKNGVPHALKRDSGEQ</sequence>
<comment type="caution">
    <text evidence="1">The sequence shown here is derived from an EMBL/GenBank/DDBJ whole genome shotgun (WGS) entry which is preliminary data.</text>
</comment>
<name>A0ACC2IVQ5_9PLEO</name>
<accession>A0ACC2IVQ5</accession>
<evidence type="ECO:0000313" key="1">
    <source>
        <dbReference type="EMBL" id="KAJ8119142.1"/>
    </source>
</evidence>
<gene>
    <name evidence="1" type="ORF">OPT61_g35</name>
</gene>
<reference evidence="1" key="1">
    <citation type="submission" date="2022-11" db="EMBL/GenBank/DDBJ databases">
        <title>Genome Sequence of Boeremia exigua.</title>
        <authorList>
            <person name="Buettner E."/>
        </authorList>
    </citation>
    <scope>NUCLEOTIDE SEQUENCE</scope>
    <source>
        <strain evidence="1">CU02</strain>
    </source>
</reference>
<dbReference type="EMBL" id="JAPHNI010000001">
    <property type="protein sequence ID" value="KAJ8119142.1"/>
    <property type="molecule type" value="Genomic_DNA"/>
</dbReference>
<keyword evidence="2" id="KW-1185">Reference proteome</keyword>
<proteinExistence type="predicted"/>
<evidence type="ECO:0000313" key="2">
    <source>
        <dbReference type="Proteomes" id="UP001153331"/>
    </source>
</evidence>
<dbReference type="Proteomes" id="UP001153331">
    <property type="component" value="Unassembled WGS sequence"/>
</dbReference>
<protein>
    <submittedName>
        <fullName evidence="1">Uncharacterized protein</fullName>
    </submittedName>
</protein>